<accession>A0AAV1WJE3</accession>
<dbReference type="EMBL" id="CAXHTB010000007">
    <property type="protein sequence ID" value="CAL0309358.1"/>
    <property type="molecule type" value="Genomic_DNA"/>
</dbReference>
<gene>
    <name evidence="1" type="ORF">LLUT_LOCUS10418</name>
</gene>
<organism evidence="1 2">
    <name type="scientific">Lupinus luteus</name>
    <name type="common">European yellow lupine</name>
    <dbReference type="NCBI Taxonomy" id="3873"/>
    <lineage>
        <taxon>Eukaryota</taxon>
        <taxon>Viridiplantae</taxon>
        <taxon>Streptophyta</taxon>
        <taxon>Embryophyta</taxon>
        <taxon>Tracheophyta</taxon>
        <taxon>Spermatophyta</taxon>
        <taxon>Magnoliopsida</taxon>
        <taxon>eudicotyledons</taxon>
        <taxon>Gunneridae</taxon>
        <taxon>Pentapetalae</taxon>
        <taxon>rosids</taxon>
        <taxon>fabids</taxon>
        <taxon>Fabales</taxon>
        <taxon>Fabaceae</taxon>
        <taxon>Papilionoideae</taxon>
        <taxon>50 kb inversion clade</taxon>
        <taxon>genistoids sensu lato</taxon>
        <taxon>core genistoids</taxon>
        <taxon>Genisteae</taxon>
        <taxon>Lupinus</taxon>
    </lineage>
</organism>
<evidence type="ECO:0000313" key="2">
    <source>
        <dbReference type="Proteomes" id="UP001497480"/>
    </source>
</evidence>
<sequence length="51" mass="5829">MLDFEFSTRFYHHIIIQVGGVICNDFAGQPVSVYQFFLDKSEDNFSGHASI</sequence>
<dbReference type="AlphaFoldDB" id="A0AAV1WJE3"/>
<reference evidence="1 2" key="1">
    <citation type="submission" date="2024-03" db="EMBL/GenBank/DDBJ databases">
        <authorList>
            <person name="Martinez-Hernandez J."/>
        </authorList>
    </citation>
    <scope>NUCLEOTIDE SEQUENCE [LARGE SCALE GENOMIC DNA]</scope>
</reference>
<evidence type="ECO:0000313" key="1">
    <source>
        <dbReference type="EMBL" id="CAL0309358.1"/>
    </source>
</evidence>
<protein>
    <submittedName>
        <fullName evidence="1">Uncharacterized protein</fullName>
    </submittedName>
</protein>
<dbReference type="Proteomes" id="UP001497480">
    <property type="component" value="Unassembled WGS sequence"/>
</dbReference>
<name>A0AAV1WJE3_LUPLU</name>
<comment type="caution">
    <text evidence="1">The sequence shown here is derived from an EMBL/GenBank/DDBJ whole genome shotgun (WGS) entry which is preliminary data.</text>
</comment>
<keyword evidence="2" id="KW-1185">Reference proteome</keyword>
<proteinExistence type="predicted"/>